<dbReference type="RefSeq" id="WP_153488476.1">
    <property type="nucleotide sequence ID" value="NZ_VWNA01000002.1"/>
</dbReference>
<protein>
    <submittedName>
        <fullName evidence="3">SDR family oxidoreductase</fullName>
    </submittedName>
</protein>
<dbReference type="InterPro" id="IPR002347">
    <property type="entry name" value="SDR_fam"/>
</dbReference>
<dbReference type="PANTHER" id="PTHR24321">
    <property type="entry name" value="DEHYDROGENASES, SHORT CHAIN"/>
    <property type="match status" value="1"/>
</dbReference>
<dbReference type="FunFam" id="3.40.50.720:FF:000084">
    <property type="entry name" value="Short-chain dehydrogenase reductase"/>
    <property type="match status" value="1"/>
</dbReference>
<dbReference type="PRINTS" id="PR00081">
    <property type="entry name" value="GDHRDH"/>
</dbReference>
<dbReference type="InterPro" id="IPR036291">
    <property type="entry name" value="NAD(P)-bd_dom_sf"/>
</dbReference>
<dbReference type="SUPFAM" id="SSF51735">
    <property type="entry name" value="NAD(P)-binding Rossmann-fold domains"/>
    <property type="match status" value="1"/>
</dbReference>
<evidence type="ECO:0000313" key="3">
    <source>
        <dbReference type="EMBL" id="MQT14897.1"/>
    </source>
</evidence>
<dbReference type="PRINTS" id="PR00080">
    <property type="entry name" value="SDRFAMILY"/>
</dbReference>
<evidence type="ECO:0000313" key="4">
    <source>
        <dbReference type="Proteomes" id="UP000332515"/>
    </source>
</evidence>
<keyword evidence="4" id="KW-1185">Reference proteome</keyword>
<dbReference type="Pfam" id="PF13561">
    <property type="entry name" value="adh_short_C2"/>
    <property type="match status" value="1"/>
</dbReference>
<evidence type="ECO:0000256" key="1">
    <source>
        <dbReference type="ARBA" id="ARBA00006484"/>
    </source>
</evidence>
<keyword evidence="2" id="KW-0560">Oxidoreductase</keyword>
<dbReference type="AlphaFoldDB" id="A0A6A7Y961"/>
<dbReference type="GO" id="GO:0016491">
    <property type="term" value="F:oxidoreductase activity"/>
    <property type="evidence" value="ECO:0007669"/>
    <property type="project" value="UniProtKB-KW"/>
</dbReference>
<evidence type="ECO:0000256" key="2">
    <source>
        <dbReference type="ARBA" id="ARBA00023002"/>
    </source>
</evidence>
<sequence length="256" mass="26975">MASGRVAGRTAIVTGAARGIGKATAIRLAEEGANVALFDRLPDGELVAESIRATGARAIFVSTDLTREDRVREAVADTVRTFGTVDILVNNAGTPGANKLTHEMSVAEWDAVFDVNVKGTFLTTKHVLPAMMEQRAGSIVNVSSIYGLIGSADLPAYHATKGAVLLMTRTDAICYAPHGIRVNAVHPGSTKTELFMAAADSWPAGREAYLAMMGEKHPLRLGEPVDVANCILFLASEEARFVTGASLVCDGGYTAQ</sequence>
<comment type="caution">
    <text evidence="3">The sequence shown here is derived from an EMBL/GenBank/DDBJ whole genome shotgun (WGS) entry which is preliminary data.</text>
</comment>
<reference evidence="3 4" key="1">
    <citation type="submission" date="2019-09" db="EMBL/GenBank/DDBJ databases">
        <title>Segnochrobactrum spirostomi gen. nov., sp. nov., isolated from the ciliate Spirostomum cf. yagiui and description of a novel family, Segnochrobactraceae fam. nov. within the order Rhizobiales of the class Alphaproteobacteria.</title>
        <authorList>
            <person name="Akter S."/>
            <person name="Shazib S.U.A."/>
            <person name="Shin M.K."/>
        </authorList>
    </citation>
    <scope>NUCLEOTIDE SEQUENCE [LARGE SCALE GENOMIC DNA]</scope>
    <source>
        <strain evidence="3 4">Sp-1</strain>
    </source>
</reference>
<proteinExistence type="inferred from homology"/>
<dbReference type="EMBL" id="VWNA01000002">
    <property type="protein sequence ID" value="MQT14897.1"/>
    <property type="molecule type" value="Genomic_DNA"/>
</dbReference>
<dbReference type="Gene3D" id="3.40.50.720">
    <property type="entry name" value="NAD(P)-binding Rossmann-like Domain"/>
    <property type="match status" value="1"/>
</dbReference>
<dbReference type="CDD" id="cd05233">
    <property type="entry name" value="SDR_c"/>
    <property type="match status" value="1"/>
</dbReference>
<dbReference type="PANTHER" id="PTHR24321:SF8">
    <property type="entry name" value="ESTRADIOL 17-BETA-DEHYDROGENASE 8-RELATED"/>
    <property type="match status" value="1"/>
</dbReference>
<dbReference type="NCBIfam" id="NF005559">
    <property type="entry name" value="PRK07231.1"/>
    <property type="match status" value="1"/>
</dbReference>
<organism evidence="3 4">
    <name type="scientific">Segnochrobactrum spirostomi</name>
    <dbReference type="NCBI Taxonomy" id="2608987"/>
    <lineage>
        <taxon>Bacteria</taxon>
        <taxon>Pseudomonadati</taxon>
        <taxon>Pseudomonadota</taxon>
        <taxon>Alphaproteobacteria</taxon>
        <taxon>Hyphomicrobiales</taxon>
        <taxon>Segnochrobactraceae</taxon>
        <taxon>Segnochrobactrum</taxon>
    </lineage>
</organism>
<accession>A0A6A7Y961</accession>
<comment type="similarity">
    <text evidence="1">Belongs to the short-chain dehydrogenases/reductases (SDR) family.</text>
</comment>
<gene>
    <name evidence="3" type="ORF">F0357_20025</name>
</gene>
<name>A0A6A7Y961_9HYPH</name>
<dbReference type="Proteomes" id="UP000332515">
    <property type="component" value="Unassembled WGS sequence"/>
</dbReference>